<dbReference type="AlphaFoldDB" id="A0A2X2TWE7"/>
<sequence>MIDIMPDDKEISKALNVLNSISDKLRYEKICEISEAQKNIYKELLEKFKQLHDSSPTDNAPKNLHNLKGEALENLVSYLLTISGNIFNVDRNLRTSTNEIDQIVTLTPQGKVLLTYHLIDPKLDTFLGECKNYDKAVSVTYIGKFCSLLLTTNIKIGILFSYYGTSGTGWSNGAGLIKKFYLHKEKLEDKYCIIDFSIKEFEAILNDKNLLQIIDEQLKSLQFDTDYSRYLSKHPAED</sequence>
<accession>A0A2X2TWE7</accession>
<evidence type="ECO:0000313" key="1">
    <source>
        <dbReference type="EMBL" id="SQB03935.1"/>
    </source>
</evidence>
<name>A0A2X2TWE7_9FIRM</name>
<protein>
    <submittedName>
        <fullName evidence="1">Uncharacterized protein</fullName>
    </submittedName>
</protein>
<dbReference type="RefSeq" id="WP_007037475.1">
    <property type="nucleotide sequence ID" value="NZ_JADMWI010000164.1"/>
</dbReference>
<dbReference type="EMBL" id="UAVW01000001">
    <property type="protein sequence ID" value="SQB03935.1"/>
    <property type="molecule type" value="Genomic_DNA"/>
</dbReference>
<gene>
    <name evidence="1" type="ORF">NCTC11224_00307</name>
</gene>
<proteinExistence type="predicted"/>
<keyword evidence="2" id="KW-1185">Reference proteome</keyword>
<organism evidence="1 2">
    <name type="scientific">Enterocloster clostridioformis</name>
    <dbReference type="NCBI Taxonomy" id="1531"/>
    <lineage>
        <taxon>Bacteria</taxon>
        <taxon>Bacillati</taxon>
        <taxon>Bacillota</taxon>
        <taxon>Clostridia</taxon>
        <taxon>Lachnospirales</taxon>
        <taxon>Lachnospiraceae</taxon>
        <taxon>Enterocloster</taxon>
    </lineage>
</organism>
<evidence type="ECO:0000313" key="2">
    <source>
        <dbReference type="Proteomes" id="UP000251853"/>
    </source>
</evidence>
<dbReference type="Proteomes" id="UP000251853">
    <property type="component" value="Unassembled WGS sequence"/>
</dbReference>
<reference evidence="1 2" key="1">
    <citation type="submission" date="2018-06" db="EMBL/GenBank/DDBJ databases">
        <authorList>
            <consortium name="Pathogen Informatics"/>
            <person name="Doyle S."/>
        </authorList>
    </citation>
    <scope>NUCLEOTIDE SEQUENCE [LARGE SCALE GENOMIC DNA]</scope>
    <source>
        <strain evidence="1 2">NCTC11224</strain>
    </source>
</reference>